<dbReference type="Pfam" id="PF05402">
    <property type="entry name" value="PqqD"/>
    <property type="match status" value="1"/>
</dbReference>
<dbReference type="OrthoDB" id="4229315at2"/>
<dbReference type="Proteomes" id="UP000256269">
    <property type="component" value="Unassembled WGS sequence"/>
</dbReference>
<dbReference type="EMBL" id="QUNO01000002">
    <property type="protein sequence ID" value="REH53983.1"/>
    <property type="molecule type" value="Genomic_DNA"/>
</dbReference>
<keyword evidence="2" id="KW-1185">Reference proteome</keyword>
<protein>
    <recommendedName>
        <fullName evidence="3">Coenzyme PQQ synthesis protein D (PqqD)</fullName>
    </recommendedName>
</protein>
<dbReference type="InterPro" id="IPR008792">
    <property type="entry name" value="PQQD"/>
</dbReference>
<evidence type="ECO:0008006" key="3">
    <source>
        <dbReference type="Google" id="ProtNLM"/>
    </source>
</evidence>
<organism evidence="1 2">
    <name type="scientific">Kutzneria buriramensis</name>
    <dbReference type="NCBI Taxonomy" id="1045776"/>
    <lineage>
        <taxon>Bacteria</taxon>
        <taxon>Bacillati</taxon>
        <taxon>Actinomycetota</taxon>
        <taxon>Actinomycetes</taxon>
        <taxon>Pseudonocardiales</taxon>
        <taxon>Pseudonocardiaceae</taxon>
        <taxon>Kutzneria</taxon>
    </lineage>
</organism>
<evidence type="ECO:0000313" key="1">
    <source>
        <dbReference type="EMBL" id="REH53983.1"/>
    </source>
</evidence>
<gene>
    <name evidence="1" type="ORF">BCF44_102215</name>
</gene>
<comment type="caution">
    <text evidence="1">The sequence shown here is derived from an EMBL/GenBank/DDBJ whole genome shotgun (WGS) entry which is preliminary data.</text>
</comment>
<accession>A0A3E0I5H2</accession>
<name>A0A3E0I5H2_9PSEU</name>
<reference evidence="1 2" key="1">
    <citation type="submission" date="2018-08" db="EMBL/GenBank/DDBJ databases">
        <title>Genomic Encyclopedia of Archaeal and Bacterial Type Strains, Phase II (KMG-II): from individual species to whole genera.</title>
        <authorList>
            <person name="Goeker M."/>
        </authorList>
    </citation>
    <scope>NUCLEOTIDE SEQUENCE [LARGE SCALE GENOMIC DNA]</scope>
    <source>
        <strain evidence="1 2">DSM 45791</strain>
    </source>
</reference>
<evidence type="ECO:0000313" key="2">
    <source>
        <dbReference type="Proteomes" id="UP000256269"/>
    </source>
</evidence>
<proteinExistence type="predicted"/>
<sequence>MPVKPTAGVTAVLRGDGRLELVSSTTGIRMRCDTVGTAMWIALRQHGGDIETAARTLAGAWQTDATNIRADLDLWVDELCDAGLVGATP</sequence>
<dbReference type="AlphaFoldDB" id="A0A3E0I5H2"/>